<evidence type="ECO:0000259" key="4">
    <source>
        <dbReference type="Pfam" id="PF06441"/>
    </source>
</evidence>
<dbReference type="PIRSF" id="PIRSF001112">
    <property type="entry name" value="Epoxide_hydrolase"/>
    <property type="match status" value="1"/>
</dbReference>
<gene>
    <name evidence="5" type="ORF">ACFQMH_15995</name>
</gene>
<dbReference type="PRINTS" id="PR00412">
    <property type="entry name" value="EPOXHYDRLASE"/>
</dbReference>
<organism evidence="5 6">
    <name type="scientific">Streptomyces viridiviolaceus</name>
    <dbReference type="NCBI Taxonomy" id="68282"/>
    <lineage>
        <taxon>Bacteria</taxon>
        <taxon>Bacillati</taxon>
        <taxon>Actinomycetota</taxon>
        <taxon>Actinomycetes</taxon>
        <taxon>Kitasatosporales</taxon>
        <taxon>Streptomycetaceae</taxon>
        <taxon>Streptomyces</taxon>
    </lineage>
</organism>
<dbReference type="EMBL" id="JBHSYM010000030">
    <property type="protein sequence ID" value="MFC7013185.1"/>
    <property type="molecule type" value="Genomic_DNA"/>
</dbReference>
<sequence length="399" mass="44525">MPDTSAVPEIRPFTFEFPESELEDLRRRIEATRFPEKETVADQSQGTQLATVQELARYWATEYDWRKVEAKLKGLPNFITEIDGLDIHFIHVRSKHENALPLIVTHGWPGSVIEQLKLIEPLTDPTAHGGDASDAFHVVIPSMPGYGFSGKPTSTGWSPERIARAWAELMKRLGYTRYAAQGGDWGAIVVDEMGVQQPEGLVGIHTNMPKVVPPDIEAAIIAGNPLPADVVLANDEEKRAVEQLDFMYRHAYYAYLMGSRPQTLTGLVDSPVGLAAFMLDHDAKSLDLISRAFAGQEEGLTRDDVLDNITLFWLTKTAVSAARLYAENRHPFFGVRGVTLPVAASVFPDEMYQAPKSWTEQAYPNLIHYNQLPKGGHFAAWEQPEFMVGELRTGLRSLR</sequence>
<evidence type="ECO:0000256" key="2">
    <source>
        <dbReference type="ARBA" id="ARBA00022797"/>
    </source>
</evidence>
<dbReference type="Gene3D" id="3.40.50.1820">
    <property type="entry name" value="alpha/beta hydrolase"/>
    <property type="match status" value="1"/>
</dbReference>
<dbReference type="InterPro" id="IPR029058">
    <property type="entry name" value="AB_hydrolase_fold"/>
</dbReference>
<dbReference type="SUPFAM" id="SSF53474">
    <property type="entry name" value="alpha/beta-Hydrolases"/>
    <property type="match status" value="1"/>
</dbReference>
<evidence type="ECO:0000256" key="1">
    <source>
        <dbReference type="ARBA" id="ARBA00010088"/>
    </source>
</evidence>
<dbReference type="PANTHER" id="PTHR21661">
    <property type="entry name" value="EPOXIDE HYDROLASE 1-RELATED"/>
    <property type="match status" value="1"/>
</dbReference>
<dbReference type="InterPro" id="IPR000639">
    <property type="entry name" value="Epox_hydrolase-like"/>
</dbReference>
<proteinExistence type="inferred from homology"/>
<keyword evidence="6" id="KW-1185">Reference proteome</keyword>
<dbReference type="Proteomes" id="UP001596409">
    <property type="component" value="Unassembled WGS sequence"/>
</dbReference>
<name>A0ABW2E4L7_9ACTN</name>
<dbReference type="RefSeq" id="WP_189869435.1">
    <property type="nucleotide sequence ID" value="NZ_BMWA01000004.1"/>
</dbReference>
<evidence type="ECO:0000256" key="3">
    <source>
        <dbReference type="ARBA" id="ARBA00022801"/>
    </source>
</evidence>
<accession>A0ABW2E4L7</accession>
<dbReference type="GO" id="GO:0016787">
    <property type="term" value="F:hydrolase activity"/>
    <property type="evidence" value="ECO:0007669"/>
    <property type="project" value="UniProtKB-KW"/>
</dbReference>
<dbReference type="InterPro" id="IPR016292">
    <property type="entry name" value="Epoxide_hydrolase"/>
</dbReference>
<comment type="caution">
    <text evidence="5">The sequence shown here is derived from an EMBL/GenBank/DDBJ whole genome shotgun (WGS) entry which is preliminary data.</text>
</comment>
<feature type="domain" description="Epoxide hydrolase N-terminal" evidence="4">
    <location>
        <begin position="10"/>
        <end position="114"/>
    </location>
</feature>
<keyword evidence="2" id="KW-0058">Aromatic hydrocarbons catabolism</keyword>
<dbReference type="PANTHER" id="PTHR21661:SF35">
    <property type="entry name" value="EPOXIDE HYDROLASE"/>
    <property type="match status" value="1"/>
</dbReference>
<evidence type="ECO:0000313" key="5">
    <source>
        <dbReference type="EMBL" id="MFC7013185.1"/>
    </source>
</evidence>
<comment type="similarity">
    <text evidence="1">Belongs to the peptidase S33 family.</text>
</comment>
<keyword evidence="3 5" id="KW-0378">Hydrolase</keyword>
<evidence type="ECO:0000313" key="6">
    <source>
        <dbReference type="Proteomes" id="UP001596409"/>
    </source>
</evidence>
<protein>
    <submittedName>
        <fullName evidence="5">Epoxide hydrolase family protein</fullName>
        <ecNumber evidence="5">3.-.-.-</ecNumber>
    </submittedName>
</protein>
<dbReference type="InterPro" id="IPR010497">
    <property type="entry name" value="Epoxide_hydro_N"/>
</dbReference>
<dbReference type="EC" id="3.-.-.-" evidence="5"/>
<reference evidence="6" key="1">
    <citation type="journal article" date="2019" name="Int. J. Syst. Evol. Microbiol.">
        <title>The Global Catalogue of Microorganisms (GCM) 10K type strain sequencing project: providing services to taxonomists for standard genome sequencing and annotation.</title>
        <authorList>
            <consortium name="The Broad Institute Genomics Platform"/>
            <consortium name="The Broad Institute Genome Sequencing Center for Infectious Disease"/>
            <person name="Wu L."/>
            <person name="Ma J."/>
        </authorList>
    </citation>
    <scope>NUCLEOTIDE SEQUENCE [LARGE SCALE GENOMIC DNA]</scope>
    <source>
        <strain evidence="6">JCM 4855</strain>
    </source>
</reference>
<dbReference type="Pfam" id="PF06441">
    <property type="entry name" value="EHN"/>
    <property type="match status" value="1"/>
</dbReference>